<name>A0ABR8ZWY8_9GAMM</name>
<gene>
    <name evidence="1" type="ORF">IFT93_17690</name>
</gene>
<reference evidence="1 2" key="1">
    <citation type="journal article" date="2020" name="FEMS Microbiol. Ecol.">
        <title>Temporal dynamics of bacterial communities during seed development and maturation.</title>
        <authorList>
            <person name="Chesneau G."/>
            <person name="Torres-Cortes G."/>
            <person name="Briand M."/>
            <person name="Darrasse A."/>
            <person name="Preveaux A."/>
            <person name="Marais C."/>
            <person name="Jacques M.A."/>
            <person name="Shade A."/>
            <person name="Barret M."/>
        </authorList>
    </citation>
    <scope>NUCLEOTIDE SEQUENCE [LARGE SCALE GENOMIC DNA]</scope>
    <source>
        <strain evidence="1 2">CFBP13732</strain>
    </source>
</reference>
<dbReference type="RefSeq" id="WP_157076023.1">
    <property type="nucleotide sequence ID" value="NZ_CP022725.1"/>
</dbReference>
<sequence>MPAIQGTVACLSTLPPSLTPSYAIFTPCHRLAGELYRQLTQRYQDRRQAEPVRVKGGG</sequence>
<accession>A0ABR8ZWY8</accession>
<dbReference type="EMBL" id="JACYNN010000016">
    <property type="protein sequence ID" value="MBD8108226.1"/>
    <property type="molecule type" value="Genomic_DNA"/>
</dbReference>
<evidence type="ECO:0000313" key="2">
    <source>
        <dbReference type="Proteomes" id="UP000661012"/>
    </source>
</evidence>
<dbReference type="Proteomes" id="UP000661012">
    <property type="component" value="Unassembled WGS sequence"/>
</dbReference>
<protein>
    <submittedName>
        <fullName evidence="1">Uncharacterized protein</fullName>
    </submittedName>
</protein>
<evidence type="ECO:0000313" key="1">
    <source>
        <dbReference type="EMBL" id="MBD8108226.1"/>
    </source>
</evidence>
<comment type="caution">
    <text evidence="1">The sequence shown here is derived from an EMBL/GenBank/DDBJ whole genome shotgun (WGS) entry which is preliminary data.</text>
</comment>
<proteinExistence type="predicted"/>
<organism evidence="1 2">
    <name type="scientific">Erwinia persicina</name>
    <dbReference type="NCBI Taxonomy" id="55211"/>
    <lineage>
        <taxon>Bacteria</taxon>
        <taxon>Pseudomonadati</taxon>
        <taxon>Pseudomonadota</taxon>
        <taxon>Gammaproteobacteria</taxon>
        <taxon>Enterobacterales</taxon>
        <taxon>Erwiniaceae</taxon>
        <taxon>Erwinia</taxon>
    </lineage>
</organism>
<keyword evidence="2" id="KW-1185">Reference proteome</keyword>